<evidence type="ECO:0000313" key="3">
    <source>
        <dbReference type="EMBL" id="GAA0506737.1"/>
    </source>
</evidence>
<dbReference type="InterPro" id="IPR043128">
    <property type="entry name" value="Rev_trsase/Diguanyl_cyclase"/>
</dbReference>
<dbReference type="Gene3D" id="1.25.40.10">
    <property type="entry name" value="Tetratricopeptide repeat domain"/>
    <property type="match status" value="2"/>
</dbReference>
<keyword evidence="1" id="KW-0175">Coiled coil</keyword>
<keyword evidence="4" id="KW-1185">Reference proteome</keyword>
<evidence type="ECO:0000256" key="1">
    <source>
        <dbReference type="SAM" id="Coils"/>
    </source>
</evidence>
<dbReference type="SMART" id="SM00267">
    <property type="entry name" value="GGDEF"/>
    <property type="match status" value="1"/>
</dbReference>
<dbReference type="RefSeq" id="WP_343757264.1">
    <property type="nucleotide sequence ID" value="NZ_BAAADB010000011.1"/>
</dbReference>
<feature type="domain" description="GGDEF" evidence="2">
    <location>
        <begin position="391"/>
        <end position="522"/>
    </location>
</feature>
<dbReference type="Gene3D" id="3.30.70.270">
    <property type="match status" value="1"/>
</dbReference>
<name>A0ABP3LV15_9DEIO</name>
<dbReference type="SUPFAM" id="SSF48452">
    <property type="entry name" value="TPR-like"/>
    <property type="match status" value="1"/>
</dbReference>
<organism evidence="3 4">
    <name type="scientific">Deinococcus depolymerans</name>
    <dbReference type="NCBI Taxonomy" id="392408"/>
    <lineage>
        <taxon>Bacteria</taxon>
        <taxon>Thermotogati</taxon>
        <taxon>Deinococcota</taxon>
        <taxon>Deinococci</taxon>
        <taxon>Deinococcales</taxon>
        <taxon>Deinococcaceae</taxon>
        <taxon>Deinococcus</taxon>
    </lineage>
</organism>
<comment type="caution">
    <text evidence="3">The sequence shown here is derived from an EMBL/GenBank/DDBJ whole genome shotgun (WGS) entry which is preliminary data.</text>
</comment>
<dbReference type="Pfam" id="PF00990">
    <property type="entry name" value="GGDEF"/>
    <property type="match status" value="1"/>
</dbReference>
<dbReference type="PANTHER" id="PTHR45138:SF9">
    <property type="entry name" value="DIGUANYLATE CYCLASE DGCM-RELATED"/>
    <property type="match status" value="1"/>
</dbReference>
<protein>
    <recommendedName>
        <fullName evidence="2">GGDEF domain-containing protein</fullName>
    </recommendedName>
</protein>
<gene>
    <name evidence="3" type="ORF">GCM10008937_13200</name>
</gene>
<dbReference type="CDD" id="cd01949">
    <property type="entry name" value="GGDEF"/>
    <property type="match status" value="1"/>
</dbReference>
<dbReference type="InterPro" id="IPR000160">
    <property type="entry name" value="GGDEF_dom"/>
</dbReference>
<feature type="coiled-coil region" evidence="1">
    <location>
        <begin position="298"/>
        <end position="363"/>
    </location>
</feature>
<dbReference type="InterPro" id="IPR029787">
    <property type="entry name" value="Nucleotide_cyclase"/>
</dbReference>
<dbReference type="InterPro" id="IPR011990">
    <property type="entry name" value="TPR-like_helical_dom_sf"/>
</dbReference>
<evidence type="ECO:0000259" key="2">
    <source>
        <dbReference type="PROSITE" id="PS50887"/>
    </source>
</evidence>
<dbReference type="PROSITE" id="PS50887">
    <property type="entry name" value="GGDEF"/>
    <property type="match status" value="1"/>
</dbReference>
<dbReference type="PANTHER" id="PTHR45138">
    <property type="entry name" value="REGULATORY COMPONENTS OF SENSORY TRANSDUCTION SYSTEM"/>
    <property type="match status" value="1"/>
</dbReference>
<sequence>MTPVDRVLQEAWRRRELEPARAWTLLGQVRDAPMTAPERAAWQVTDSYLQFREARQAEALEATGQALAVLEKQPSSWWYSRALNVRSCALLELGEWEGALELLGTQLAACRANGDRETEGCTLHDLGVMHTRRDPAHARTYLRAAREVFTALAHGVGLTYVAWSEGELLDALERPEEATARYHEALDLARAHGHHFMEVLVLARLGEVALAQGRAAQGEEWLRRALVKQDAGPGRPLWVSVPPMVHLLRRSGRLAEAQEVLETQLARADAAGMIVAQLSMRELLSEVLEERGDAVGALRHARAHLQLLRREHAEEQQRRVRALEVLHRTALAEWEAQSQRQQNGALRAALADLEALHRQAERVSLTDELTGVHNRHFLMTRVATLTGSLPDGTAVAILDIDHFKRVNDRYGHDGGDRVLRAFAQHLAGRLAAGELLARFGGEEFVVVSPGRSVGEAQRTLQGTLASLGELRIAGLPATFRLSFTAGVAALRGGDLLGALRRADDLLLRGKRQGRGVVLPEPDSG</sequence>
<dbReference type="SUPFAM" id="SSF55073">
    <property type="entry name" value="Nucleotide cyclase"/>
    <property type="match status" value="1"/>
</dbReference>
<evidence type="ECO:0000313" key="4">
    <source>
        <dbReference type="Proteomes" id="UP001500191"/>
    </source>
</evidence>
<reference evidence="4" key="1">
    <citation type="journal article" date="2019" name="Int. J. Syst. Evol. Microbiol.">
        <title>The Global Catalogue of Microorganisms (GCM) 10K type strain sequencing project: providing services to taxonomists for standard genome sequencing and annotation.</title>
        <authorList>
            <consortium name="The Broad Institute Genomics Platform"/>
            <consortium name="The Broad Institute Genome Sequencing Center for Infectious Disease"/>
            <person name="Wu L."/>
            <person name="Ma J."/>
        </authorList>
    </citation>
    <scope>NUCLEOTIDE SEQUENCE [LARGE SCALE GENOMIC DNA]</scope>
    <source>
        <strain evidence="4">JCM 14368</strain>
    </source>
</reference>
<dbReference type="InterPro" id="IPR050469">
    <property type="entry name" value="Diguanylate_Cyclase"/>
</dbReference>
<dbReference type="EMBL" id="BAAADB010000011">
    <property type="protein sequence ID" value="GAA0506737.1"/>
    <property type="molecule type" value="Genomic_DNA"/>
</dbReference>
<dbReference type="NCBIfam" id="TIGR00254">
    <property type="entry name" value="GGDEF"/>
    <property type="match status" value="1"/>
</dbReference>
<proteinExistence type="predicted"/>
<accession>A0ABP3LV15</accession>
<dbReference type="Proteomes" id="UP001500191">
    <property type="component" value="Unassembled WGS sequence"/>
</dbReference>